<sequence>MVGGAEQRVSELTCFTEHVDGFLEGQQAADLGEDFVHELQDHVRRGTTDSVDVRVL</sequence>
<protein>
    <submittedName>
        <fullName evidence="1">Uncharacterized protein</fullName>
    </submittedName>
</protein>
<evidence type="ECO:0000313" key="2">
    <source>
        <dbReference type="Proteomes" id="UP001273589"/>
    </source>
</evidence>
<dbReference type="EMBL" id="JARAWN010000087">
    <property type="protein sequence ID" value="MDX3131363.1"/>
    <property type="molecule type" value="Genomic_DNA"/>
</dbReference>
<accession>A0AAJ2PQC2</accession>
<dbReference type="Proteomes" id="UP001273589">
    <property type="component" value="Unassembled WGS sequence"/>
</dbReference>
<comment type="caution">
    <text evidence="1">The sequence shown here is derived from an EMBL/GenBank/DDBJ whole genome shotgun (WGS) entry which is preliminary data.</text>
</comment>
<dbReference type="RefSeq" id="WP_319692527.1">
    <property type="nucleotide sequence ID" value="NZ_JARAWN010000087.1"/>
</dbReference>
<evidence type="ECO:0000313" key="1">
    <source>
        <dbReference type="EMBL" id="MDX3131363.1"/>
    </source>
</evidence>
<name>A0AAJ2PQC2_9ACTN</name>
<reference evidence="1" key="1">
    <citation type="journal article" date="2023" name="Microb. Genom.">
        <title>Mesoterricola silvestris gen. nov., sp. nov., Mesoterricola sediminis sp. nov., Geothrix oryzae sp. nov., Geothrix edaphica sp. nov., Geothrix rubra sp. nov., and Geothrix limicola sp. nov., six novel members of Acidobacteriota isolated from soils.</title>
        <authorList>
            <person name="Weisberg A.J."/>
            <person name="Pearce E."/>
            <person name="Kramer C.G."/>
            <person name="Chang J.H."/>
            <person name="Clarke C.R."/>
        </authorList>
    </citation>
    <scope>NUCLEOTIDE SEQUENCE</scope>
    <source>
        <strain evidence="1">ND06-05F</strain>
    </source>
</reference>
<organism evidence="1 2">
    <name type="scientific">Streptomyces europaeiscabiei</name>
    <dbReference type="NCBI Taxonomy" id="146819"/>
    <lineage>
        <taxon>Bacteria</taxon>
        <taxon>Bacillati</taxon>
        <taxon>Actinomycetota</taxon>
        <taxon>Actinomycetes</taxon>
        <taxon>Kitasatosporales</taxon>
        <taxon>Streptomycetaceae</taxon>
        <taxon>Streptomyces</taxon>
    </lineage>
</organism>
<dbReference type="AlphaFoldDB" id="A0AAJ2PQC2"/>
<proteinExistence type="predicted"/>
<gene>
    <name evidence="1" type="ORF">PV367_16630</name>
</gene>